<dbReference type="PANTHER" id="PTHR23121:SF9">
    <property type="entry name" value="SODIUM-DEPENDENT GLUCOSE TRANSPORTER 1"/>
    <property type="match status" value="1"/>
</dbReference>
<proteinExistence type="predicted"/>
<organism evidence="6">
    <name type="scientific">Oikopleura dioica</name>
    <name type="common">Tunicate</name>
    <dbReference type="NCBI Taxonomy" id="34765"/>
    <lineage>
        <taxon>Eukaryota</taxon>
        <taxon>Metazoa</taxon>
        <taxon>Chordata</taxon>
        <taxon>Tunicata</taxon>
        <taxon>Appendicularia</taxon>
        <taxon>Copelata</taxon>
        <taxon>Oikopleuridae</taxon>
        <taxon>Oikopleura</taxon>
    </lineage>
</organism>
<evidence type="ECO:0008006" key="8">
    <source>
        <dbReference type="Google" id="ProtNLM"/>
    </source>
</evidence>
<evidence type="ECO:0000313" key="7">
    <source>
        <dbReference type="Proteomes" id="UP000001307"/>
    </source>
</evidence>
<dbReference type="AlphaFoldDB" id="E4Y0V7"/>
<name>E4Y0V7_OIKDI</name>
<keyword evidence="2 5" id="KW-1133">Transmembrane helix</keyword>
<keyword evidence="3 5" id="KW-0472">Membrane</keyword>
<dbReference type="PANTHER" id="PTHR23121">
    <property type="entry name" value="SODIUM-DEPENDENT GLUCOSE TRANSPORTER 1"/>
    <property type="match status" value="1"/>
</dbReference>
<feature type="compositionally biased region" description="Polar residues" evidence="4">
    <location>
        <begin position="1"/>
        <end position="11"/>
    </location>
</feature>
<dbReference type="Proteomes" id="UP000001307">
    <property type="component" value="Unassembled WGS sequence"/>
</dbReference>
<dbReference type="InParanoid" id="E4Y0V7"/>
<feature type="transmembrane region" description="Helical" evidence="5">
    <location>
        <begin position="85"/>
        <end position="105"/>
    </location>
</feature>
<evidence type="ECO:0000256" key="5">
    <source>
        <dbReference type="SAM" id="Phobius"/>
    </source>
</evidence>
<gene>
    <name evidence="6" type="ORF">GSOID_T00013795001</name>
</gene>
<reference evidence="6" key="1">
    <citation type="journal article" date="2010" name="Science">
        <title>Plasticity of animal genome architecture unmasked by rapid evolution of a pelagic tunicate.</title>
        <authorList>
            <person name="Denoeud F."/>
            <person name="Henriet S."/>
            <person name="Mungpakdee S."/>
            <person name="Aury J.M."/>
            <person name="Da Silva C."/>
            <person name="Brinkmann H."/>
            <person name="Mikhaleva J."/>
            <person name="Olsen L.C."/>
            <person name="Jubin C."/>
            <person name="Canestro C."/>
            <person name="Bouquet J.M."/>
            <person name="Danks G."/>
            <person name="Poulain J."/>
            <person name="Campsteijn C."/>
            <person name="Adamski M."/>
            <person name="Cross I."/>
            <person name="Yadetie F."/>
            <person name="Muffato M."/>
            <person name="Louis A."/>
            <person name="Butcher S."/>
            <person name="Tsagkogeorga G."/>
            <person name="Konrad A."/>
            <person name="Singh S."/>
            <person name="Jensen M.F."/>
            <person name="Cong E.H."/>
            <person name="Eikeseth-Otteraa H."/>
            <person name="Noel B."/>
            <person name="Anthouard V."/>
            <person name="Porcel B.M."/>
            <person name="Kachouri-Lafond R."/>
            <person name="Nishino A."/>
            <person name="Ugolini M."/>
            <person name="Chourrout P."/>
            <person name="Nishida H."/>
            <person name="Aasland R."/>
            <person name="Huzurbazar S."/>
            <person name="Westhof E."/>
            <person name="Delsuc F."/>
            <person name="Lehrach H."/>
            <person name="Reinhardt R."/>
            <person name="Weissenbach J."/>
            <person name="Roy S.W."/>
            <person name="Artiguenave F."/>
            <person name="Postlethwait J.H."/>
            <person name="Manak J.R."/>
            <person name="Thompson E.M."/>
            <person name="Jaillon O."/>
            <person name="Du Pasquier L."/>
            <person name="Boudinot P."/>
            <person name="Liberles D.A."/>
            <person name="Volff J.N."/>
            <person name="Philippe H."/>
            <person name="Lenhard B."/>
            <person name="Roest Crollius H."/>
            <person name="Wincker P."/>
            <person name="Chourrout D."/>
        </authorList>
    </citation>
    <scope>NUCLEOTIDE SEQUENCE [LARGE SCALE GENOMIC DNA]</scope>
</reference>
<protein>
    <recommendedName>
        <fullName evidence="8">Major facilitator superfamily (MFS) profile domain-containing protein</fullName>
    </recommendedName>
</protein>
<evidence type="ECO:0000256" key="4">
    <source>
        <dbReference type="SAM" id="MobiDB-lite"/>
    </source>
</evidence>
<sequence>MSLAKENTPQGRTDEPLLASKSDNEETHAQSAFEKEEKSSGNKWSILFLVAVSLARVAMGIFNSITGPTLPVLAQHVCKSPTTVSWIFSGRSVGFLIGSALSSVFDRFGISQMLMLSLSVLFCARGRALARSPSARSLARVTHF</sequence>
<dbReference type="EMBL" id="FN653541">
    <property type="protein sequence ID" value="CBY15515.1"/>
    <property type="molecule type" value="Genomic_DNA"/>
</dbReference>
<feature type="transmembrane region" description="Helical" evidence="5">
    <location>
        <begin position="44"/>
        <end position="65"/>
    </location>
</feature>
<keyword evidence="1 5" id="KW-0812">Transmembrane</keyword>
<evidence type="ECO:0000256" key="1">
    <source>
        <dbReference type="ARBA" id="ARBA00022692"/>
    </source>
</evidence>
<evidence type="ECO:0000256" key="3">
    <source>
        <dbReference type="ARBA" id="ARBA00023136"/>
    </source>
</evidence>
<dbReference type="SUPFAM" id="SSF103473">
    <property type="entry name" value="MFS general substrate transporter"/>
    <property type="match status" value="1"/>
</dbReference>
<feature type="compositionally biased region" description="Basic and acidic residues" evidence="4">
    <location>
        <begin position="22"/>
        <end position="40"/>
    </location>
</feature>
<keyword evidence="7" id="KW-1185">Reference proteome</keyword>
<accession>E4Y0V7</accession>
<dbReference type="InterPro" id="IPR036259">
    <property type="entry name" value="MFS_trans_sf"/>
</dbReference>
<feature type="region of interest" description="Disordered" evidence="4">
    <location>
        <begin position="1"/>
        <end position="40"/>
    </location>
</feature>
<evidence type="ECO:0000256" key="2">
    <source>
        <dbReference type="ARBA" id="ARBA00022989"/>
    </source>
</evidence>
<dbReference type="OrthoDB" id="6365769at2759"/>
<evidence type="ECO:0000313" key="6">
    <source>
        <dbReference type="EMBL" id="CBY15515.1"/>
    </source>
</evidence>